<evidence type="ECO:0000313" key="2">
    <source>
        <dbReference type="Proteomes" id="UP000193804"/>
    </source>
</evidence>
<reference evidence="2" key="1">
    <citation type="submission" date="2017-04" db="EMBL/GenBank/DDBJ databases">
        <authorList>
            <person name="Varghese N."/>
            <person name="Submissions S."/>
        </authorList>
    </citation>
    <scope>NUCLEOTIDE SEQUENCE [LARGE SCALE GENOMIC DNA]</scope>
    <source>
        <strain evidence="2">DSM 4125</strain>
    </source>
</reference>
<accession>A0A1X7JL54</accession>
<name>A0A1X7JL54_9BACT</name>
<dbReference type="EMBL" id="FXAW01000003">
    <property type="protein sequence ID" value="SMG28926.1"/>
    <property type="molecule type" value="Genomic_DNA"/>
</dbReference>
<sequence>MLIYLNEAMKKYRLVNLQTTGKYFQKRKEKNKKKEKRKPFFPG</sequence>
<evidence type="ECO:0000313" key="1">
    <source>
        <dbReference type="EMBL" id="SMG28926.1"/>
    </source>
</evidence>
<gene>
    <name evidence="1" type="ORF">SAMN05661096_01769</name>
</gene>
<keyword evidence="2" id="KW-1185">Reference proteome</keyword>
<protein>
    <submittedName>
        <fullName evidence="1">Uncharacterized protein</fullName>
    </submittedName>
</protein>
<dbReference type="AlphaFoldDB" id="A0A1X7JL54"/>
<organism evidence="1 2">
    <name type="scientific">Marivirga sericea</name>
    <dbReference type="NCBI Taxonomy" id="1028"/>
    <lineage>
        <taxon>Bacteria</taxon>
        <taxon>Pseudomonadati</taxon>
        <taxon>Bacteroidota</taxon>
        <taxon>Cytophagia</taxon>
        <taxon>Cytophagales</taxon>
        <taxon>Marivirgaceae</taxon>
        <taxon>Marivirga</taxon>
    </lineage>
</organism>
<proteinExistence type="predicted"/>
<dbReference type="Proteomes" id="UP000193804">
    <property type="component" value="Unassembled WGS sequence"/>
</dbReference>